<dbReference type="AlphaFoldDB" id="A0A834SMD8"/>
<evidence type="ECO:0000256" key="1">
    <source>
        <dbReference type="ARBA" id="ARBA00022884"/>
    </source>
</evidence>
<name>A0A834SMD8_9FABA</name>
<reference evidence="3" key="1">
    <citation type="submission" date="2020-09" db="EMBL/GenBank/DDBJ databases">
        <title>Genome-Enabled Discovery of Anthraquinone Biosynthesis in Senna tora.</title>
        <authorList>
            <person name="Kang S.-H."/>
            <person name="Pandey R.P."/>
            <person name="Lee C.-M."/>
            <person name="Sim J.-S."/>
            <person name="Jeong J.-T."/>
            <person name="Choi B.-S."/>
            <person name="Jung M."/>
            <person name="Ginzburg D."/>
            <person name="Zhao K."/>
            <person name="Won S.Y."/>
            <person name="Oh T.-J."/>
            <person name="Yu Y."/>
            <person name="Kim N.-H."/>
            <person name="Lee O.R."/>
            <person name="Lee T.-H."/>
            <person name="Bashyal P."/>
            <person name="Kim T.-S."/>
            <person name="Lee W.-H."/>
            <person name="Kawkins C."/>
            <person name="Kim C.-K."/>
            <person name="Kim J.S."/>
            <person name="Ahn B.O."/>
            <person name="Rhee S.Y."/>
            <person name="Sohng J.K."/>
        </authorList>
    </citation>
    <scope>NUCLEOTIDE SEQUENCE</scope>
    <source>
        <tissue evidence="3">Leaf</tissue>
    </source>
</reference>
<dbReference type="GO" id="GO:0048024">
    <property type="term" value="P:regulation of mRNA splicing, via spliceosome"/>
    <property type="evidence" value="ECO:0007669"/>
    <property type="project" value="TreeGrafter"/>
</dbReference>
<gene>
    <name evidence="3" type="ORF">G2W53_042693</name>
</gene>
<dbReference type="EMBL" id="JAAIUW010000013">
    <property type="protein sequence ID" value="KAF7803582.1"/>
    <property type="molecule type" value="Genomic_DNA"/>
</dbReference>
<dbReference type="PANTHER" id="PTHR11208:SF109">
    <property type="entry name" value="OS01G0886300 PROTEIN"/>
    <property type="match status" value="1"/>
</dbReference>
<protein>
    <submittedName>
        <fullName evidence="3">KH domain-containing protein</fullName>
    </submittedName>
</protein>
<sequence length="642" mass="72359">MYITVEKGKKDIVKRLPKHRCKKIHSHPIPMAFRRLRPTLPLPKGAEEHSDLSAPTGLSVMGERIPSGSYFQYPPTGVPASPIRSSSISSDLERYLAELLEERQKLGPFVQVLPLCTRLLNQDALTNFSRARKREVLVGWDFPSYGRFKCNVDGFFWRETNMTGCGGVLRNSSGGWIAGFEQKLGCVSALEAEFWEIKRVSGFNQGFMDHERLDHDSPFRSLGQHPNGRSMDLEGWPGVPIEDNGHLQRMASFQAPSMGWPRAQVITTTPIVKRVVRLDVQVDKYPNYNFVGRILGPRGNSLKRVEAMTECRVYIRGRGSVKDSIKEEKLKDKPGYEHLKEPLHVLVEAEFPEDVINSRLDHAVALLENLLKPVDESLDQYKKQQLRELAMLNGTLREESPSMSPILLPNKIFKCDAYISAFTGAVSQEARSSFMFLQFELARSVELHPYNGPIATFVNVGTFQGPKFLTANIKPHNFRDATGGATHIRGPHRVAQPVHYIPKHHSVSHRDLIGPSSFGLPPTVVKPKNDDLNLNHMVMMLKHHGVKKIDMNELVFLVHTTEPESLSHTVEVSPTYEIVVIAVRCEDAEDVRVEKGGGFFVADCGQFERRRRNSRALHVEMGEVVIVLNQKIPLLAYIPHAL</sequence>
<dbReference type="GO" id="GO:0005634">
    <property type="term" value="C:nucleus"/>
    <property type="evidence" value="ECO:0007669"/>
    <property type="project" value="TreeGrafter"/>
</dbReference>
<organism evidence="3 4">
    <name type="scientific">Senna tora</name>
    <dbReference type="NCBI Taxonomy" id="362788"/>
    <lineage>
        <taxon>Eukaryota</taxon>
        <taxon>Viridiplantae</taxon>
        <taxon>Streptophyta</taxon>
        <taxon>Embryophyta</taxon>
        <taxon>Tracheophyta</taxon>
        <taxon>Spermatophyta</taxon>
        <taxon>Magnoliopsida</taxon>
        <taxon>eudicotyledons</taxon>
        <taxon>Gunneridae</taxon>
        <taxon>Pentapetalae</taxon>
        <taxon>rosids</taxon>
        <taxon>fabids</taxon>
        <taxon>Fabales</taxon>
        <taxon>Fabaceae</taxon>
        <taxon>Caesalpinioideae</taxon>
        <taxon>Cassia clade</taxon>
        <taxon>Senna</taxon>
    </lineage>
</organism>
<dbReference type="InterPro" id="IPR036612">
    <property type="entry name" value="KH_dom_type_1_sf"/>
</dbReference>
<dbReference type="SUPFAM" id="SSF54791">
    <property type="entry name" value="Eukaryotic type KH-domain (KH-domain type I)"/>
    <property type="match status" value="1"/>
</dbReference>
<dbReference type="InterPro" id="IPR044730">
    <property type="entry name" value="RNase_H-like_dom_plant"/>
</dbReference>
<dbReference type="InterPro" id="IPR045071">
    <property type="entry name" value="BBP-like"/>
</dbReference>
<dbReference type="PANTHER" id="PTHR11208">
    <property type="entry name" value="RNA-BINDING PROTEIN RELATED"/>
    <property type="match status" value="1"/>
</dbReference>
<dbReference type="OrthoDB" id="6777263at2759"/>
<evidence type="ECO:0000259" key="2">
    <source>
        <dbReference type="SMART" id="SM00322"/>
    </source>
</evidence>
<evidence type="ECO:0000313" key="3">
    <source>
        <dbReference type="EMBL" id="KAF7803582.1"/>
    </source>
</evidence>
<accession>A0A834SMD8</accession>
<dbReference type="CDD" id="cd06222">
    <property type="entry name" value="RNase_H_like"/>
    <property type="match status" value="1"/>
</dbReference>
<comment type="caution">
    <text evidence="3">The sequence shown here is derived from an EMBL/GenBank/DDBJ whole genome shotgun (WGS) entry which is preliminary data.</text>
</comment>
<evidence type="ECO:0000313" key="4">
    <source>
        <dbReference type="Proteomes" id="UP000634136"/>
    </source>
</evidence>
<dbReference type="SMART" id="SM00322">
    <property type="entry name" value="KH"/>
    <property type="match status" value="1"/>
</dbReference>
<keyword evidence="1" id="KW-0694">RNA-binding</keyword>
<dbReference type="Pfam" id="PF22675">
    <property type="entry name" value="KH-I_KHDC4-BBP"/>
    <property type="match status" value="1"/>
</dbReference>
<dbReference type="InterPro" id="IPR055256">
    <property type="entry name" value="KH_1_KHDC4/BBP-like"/>
</dbReference>
<dbReference type="InterPro" id="IPR004087">
    <property type="entry name" value="KH_dom"/>
</dbReference>
<feature type="domain" description="K Homology" evidence="2">
    <location>
        <begin position="274"/>
        <end position="372"/>
    </location>
</feature>
<keyword evidence="4" id="KW-1185">Reference proteome</keyword>
<dbReference type="Proteomes" id="UP000634136">
    <property type="component" value="Unassembled WGS sequence"/>
</dbReference>
<proteinExistence type="predicted"/>
<dbReference type="GO" id="GO:0003729">
    <property type="term" value="F:mRNA binding"/>
    <property type="evidence" value="ECO:0007669"/>
    <property type="project" value="TreeGrafter"/>
</dbReference>
<dbReference type="Gene3D" id="3.30.1370.10">
    <property type="entry name" value="K Homology domain, type 1"/>
    <property type="match status" value="1"/>
</dbReference>